<dbReference type="OrthoDB" id="5511599at2759"/>
<organism evidence="6 7">
    <name type="scientific">Asterophora parasitica</name>
    <dbReference type="NCBI Taxonomy" id="117018"/>
    <lineage>
        <taxon>Eukaryota</taxon>
        <taxon>Fungi</taxon>
        <taxon>Dikarya</taxon>
        <taxon>Basidiomycota</taxon>
        <taxon>Agaricomycotina</taxon>
        <taxon>Agaricomycetes</taxon>
        <taxon>Agaricomycetidae</taxon>
        <taxon>Agaricales</taxon>
        <taxon>Tricholomatineae</taxon>
        <taxon>Lyophyllaceae</taxon>
        <taxon>Asterophora</taxon>
    </lineage>
</organism>
<comment type="subcellular location">
    <subcellularLocation>
        <location evidence="1">Mitochondrion inner membrane</location>
    </subcellularLocation>
</comment>
<gene>
    <name evidence="6" type="ORF">DXG03_000095</name>
</gene>
<evidence type="ECO:0000313" key="7">
    <source>
        <dbReference type="Proteomes" id="UP000775547"/>
    </source>
</evidence>
<reference evidence="6" key="2">
    <citation type="submission" date="2021-10" db="EMBL/GenBank/DDBJ databases">
        <title>Phylogenomics reveals ancestral predisposition of the termite-cultivated fungus Termitomyces towards a domesticated lifestyle.</title>
        <authorList>
            <person name="Auxier B."/>
            <person name="Grum-Grzhimaylo A."/>
            <person name="Cardenas M.E."/>
            <person name="Lodge J.D."/>
            <person name="Laessoe T."/>
            <person name="Pedersen O."/>
            <person name="Smith M.E."/>
            <person name="Kuyper T.W."/>
            <person name="Franco-Molano E.A."/>
            <person name="Baroni T.J."/>
            <person name="Aanen D.K."/>
        </authorList>
    </citation>
    <scope>NUCLEOTIDE SEQUENCE</scope>
    <source>
        <strain evidence="6">AP01</strain>
        <tissue evidence="6">Mycelium</tissue>
    </source>
</reference>
<evidence type="ECO:0000256" key="4">
    <source>
        <dbReference type="ARBA" id="ARBA00023136"/>
    </source>
</evidence>
<dbReference type="EMBL" id="JABCKV010000001">
    <property type="protein sequence ID" value="KAG5648748.1"/>
    <property type="molecule type" value="Genomic_DNA"/>
</dbReference>
<proteinExistence type="predicted"/>
<feature type="transmembrane region" description="Helical" evidence="5">
    <location>
        <begin position="38"/>
        <end position="59"/>
    </location>
</feature>
<dbReference type="AlphaFoldDB" id="A0A9P7KFN9"/>
<evidence type="ECO:0000256" key="3">
    <source>
        <dbReference type="ARBA" id="ARBA00023128"/>
    </source>
</evidence>
<dbReference type="GO" id="GO:0005743">
    <property type="term" value="C:mitochondrial inner membrane"/>
    <property type="evidence" value="ECO:0007669"/>
    <property type="project" value="UniProtKB-SubCell"/>
</dbReference>
<dbReference type="Pfam" id="PF02238">
    <property type="entry name" value="COX7a"/>
    <property type="match status" value="1"/>
</dbReference>
<evidence type="ECO:0000256" key="1">
    <source>
        <dbReference type="ARBA" id="ARBA00004273"/>
    </source>
</evidence>
<keyword evidence="4 5" id="KW-0472">Membrane</keyword>
<keyword evidence="5" id="KW-1133">Transmembrane helix</keyword>
<keyword evidence="5" id="KW-0812">Transmembrane</keyword>
<comment type="caution">
    <text evidence="6">The sequence shown here is derived from an EMBL/GenBank/DDBJ whole genome shotgun (WGS) entry which is preliminary data.</text>
</comment>
<accession>A0A9P7KFN9</accession>
<name>A0A9P7KFN9_9AGAR</name>
<keyword evidence="3" id="KW-0496">Mitochondrion</keyword>
<keyword evidence="7" id="KW-1185">Reference proteome</keyword>
<reference evidence="6" key="1">
    <citation type="submission" date="2020-07" db="EMBL/GenBank/DDBJ databases">
        <authorList>
            <person name="Nieuwenhuis M."/>
            <person name="Van De Peppel L.J.J."/>
        </authorList>
    </citation>
    <scope>NUCLEOTIDE SEQUENCE</scope>
    <source>
        <strain evidence="6">AP01</strain>
        <tissue evidence="6">Mycelium</tissue>
    </source>
</reference>
<evidence type="ECO:0000256" key="5">
    <source>
        <dbReference type="SAM" id="Phobius"/>
    </source>
</evidence>
<protein>
    <submittedName>
        <fullName evidence="6">Uncharacterized protein</fullName>
    </submittedName>
</protein>
<sequence length="68" mass="7873">MVFFLEPLYNKPNTILERQKAFQNDPRKIMYRLPRSQLYLGTYAALFTVGMVGTTYGIWSLVKGKPAE</sequence>
<keyword evidence="2" id="KW-0999">Mitochondrion inner membrane</keyword>
<evidence type="ECO:0000256" key="2">
    <source>
        <dbReference type="ARBA" id="ARBA00022792"/>
    </source>
</evidence>
<dbReference type="Proteomes" id="UP000775547">
    <property type="component" value="Unassembled WGS sequence"/>
</dbReference>
<evidence type="ECO:0000313" key="6">
    <source>
        <dbReference type="EMBL" id="KAG5648748.1"/>
    </source>
</evidence>
<dbReference type="InterPro" id="IPR039297">
    <property type="entry name" value="COX7a"/>
</dbReference>